<dbReference type="PANTHER" id="PTHR37019:SF2">
    <property type="entry name" value="EXPERA DOMAIN-CONTAINING PROTEIN"/>
    <property type="match status" value="1"/>
</dbReference>
<dbReference type="InterPro" id="IPR056121">
    <property type="entry name" value="DUF7704"/>
</dbReference>
<feature type="transmembrane region" description="Helical" evidence="1">
    <location>
        <begin position="52"/>
        <end position="72"/>
    </location>
</feature>
<feature type="transmembrane region" description="Helical" evidence="1">
    <location>
        <begin position="123"/>
        <end position="142"/>
    </location>
</feature>
<keyword evidence="1" id="KW-1133">Transmembrane helix</keyword>
<name>A0A8H3ZNZ9_9PEZI</name>
<keyword evidence="1" id="KW-0812">Transmembrane</keyword>
<accession>A0A8H3ZNZ9</accession>
<protein>
    <recommendedName>
        <fullName evidence="2">DUF7704 domain-containing protein</fullName>
    </recommendedName>
</protein>
<evidence type="ECO:0000256" key="1">
    <source>
        <dbReference type="SAM" id="Phobius"/>
    </source>
</evidence>
<dbReference type="EMBL" id="WOWK01000108">
    <property type="protein sequence ID" value="KAF0318550.1"/>
    <property type="molecule type" value="Genomic_DNA"/>
</dbReference>
<gene>
    <name evidence="3" type="ORF">GQ607_014227</name>
</gene>
<keyword evidence="1" id="KW-0472">Membrane</keyword>
<dbReference type="AlphaFoldDB" id="A0A8H3ZNZ9"/>
<organism evidence="3 4">
    <name type="scientific">Colletotrichum asianum</name>
    <dbReference type="NCBI Taxonomy" id="702518"/>
    <lineage>
        <taxon>Eukaryota</taxon>
        <taxon>Fungi</taxon>
        <taxon>Dikarya</taxon>
        <taxon>Ascomycota</taxon>
        <taxon>Pezizomycotina</taxon>
        <taxon>Sordariomycetes</taxon>
        <taxon>Hypocreomycetidae</taxon>
        <taxon>Glomerellales</taxon>
        <taxon>Glomerellaceae</taxon>
        <taxon>Colletotrichum</taxon>
        <taxon>Colletotrichum gloeosporioides species complex</taxon>
    </lineage>
</organism>
<keyword evidence="4" id="KW-1185">Reference proteome</keyword>
<sequence>MSQIMPPIPRIFFTYIEPLLCLFGALQPLLSPSSITAPLASSPREPTPTETLWALQNAVLLFGFALLTWVIMLHSNDRKVVRGYVLVSALMDFPHWGALAVALDREGVLWEVGKWRGEMGMLAFVPLGTFLVKFGYLGRLFGRDRVVRR</sequence>
<reference evidence="3 4" key="1">
    <citation type="submission" date="2019-12" db="EMBL/GenBank/DDBJ databases">
        <title>A genome sequence resource for the geographically widespread anthracnose pathogen Colletotrichum asianum.</title>
        <authorList>
            <person name="Meng Y."/>
        </authorList>
    </citation>
    <scope>NUCLEOTIDE SEQUENCE [LARGE SCALE GENOMIC DNA]</scope>
    <source>
        <strain evidence="3 4">ICMP 18580</strain>
    </source>
</reference>
<dbReference type="Pfam" id="PF24803">
    <property type="entry name" value="DUF7704"/>
    <property type="match status" value="1"/>
</dbReference>
<dbReference type="PANTHER" id="PTHR37019">
    <property type="entry name" value="CHROMOSOME 1, WHOLE GENOME SHOTGUN SEQUENCE"/>
    <property type="match status" value="1"/>
</dbReference>
<evidence type="ECO:0000313" key="4">
    <source>
        <dbReference type="Proteomes" id="UP000434172"/>
    </source>
</evidence>
<comment type="caution">
    <text evidence="3">The sequence shown here is derived from an EMBL/GenBank/DDBJ whole genome shotgun (WGS) entry which is preliminary data.</text>
</comment>
<feature type="transmembrane region" description="Helical" evidence="1">
    <location>
        <begin position="84"/>
        <end position="103"/>
    </location>
</feature>
<dbReference type="OrthoDB" id="2937326at2759"/>
<proteinExistence type="predicted"/>
<dbReference type="Proteomes" id="UP000434172">
    <property type="component" value="Unassembled WGS sequence"/>
</dbReference>
<feature type="domain" description="DUF7704" evidence="2">
    <location>
        <begin position="3"/>
        <end position="142"/>
    </location>
</feature>
<evidence type="ECO:0000259" key="2">
    <source>
        <dbReference type="Pfam" id="PF24803"/>
    </source>
</evidence>
<evidence type="ECO:0000313" key="3">
    <source>
        <dbReference type="EMBL" id="KAF0318550.1"/>
    </source>
</evidence>